<dbReference type="RefSeq" id="WP_055194882.1">
    <property type="nucleotide sequence ID" value="NZ_CP143947.1"/>
</dbReference>
<reference evidence="1 2" key="1">
    <citation type="submission" date="2015-09" db="EMBL/GenBank/DDBJ databases">
        <authorList>
            <consortium name="Pathogen Informatics"/>
        </authorList>
    </citation>
    <scope>NUCLEOTIDE SEQUENCE [LARGE SCALE GENOMIC DNA]</scope>
    <source>
        <strain evidence="1 2">2789STDY5834968</strain>
    </source>
</reference>
<name>A0A173T177_9FIRM</name>
<proteinExistence type="predicted"/>
<evidence type="ECO:0000313" key="2">
    <source>
        <dbReference type="Proteomes" id="UP000095673"/>
    </source>
</evidence>
<sequence>MLKVRLMGTKNDITWFGKILNNNSKIEVTEFSDLYPNKGTKKFYRAYVEVRKSNVAEKS</sequence>
<organism evidence="1 2">
    <name type="scientific">Agathobacter rectalis</name>
    <dbReference type="NCBI Taxonomy" id="39491"/>
    <lineage>
        <taxon>Bacteria</taxon>
        <taxon>Bacillati</taxon>
        <taxon>Bacillota</taxon>
        <taxon>Clostridia</taxon>
        <taxon>Lachnospirales</taxon>
        <taxon>Lachnospiraceae</taxon>
        <taxon>Agathobacter</taxon>
    </lineage>
</organism>
<dbReference type="AlphaFoldDB" id="A0A173T177"/>
<gene>
    <name evidence="1" type="ORF">ERS852580_01362</name>
</gene>
<accession>A0A173T177</accession>
<evidence type="ECO:0008006" key="3">
    <source>
        <dbReference type="Google" id="ProtNLM"/>
    </source>
</evidence>
<dbReference type="Proteomes" id="UP000095673">
    <property type="component" value="Unassembled WGS sequence"/>
</dbReference>
<protein>
    <recommendedName>
        <fullName evidence="3">DUF3970 domain-containing protein</fullName>
    </recommendedName>
</protein>
<dbReference type="OrthoDB" id="2056067at2"/>
<evidence type="ECO:0000313" key="1">
    <source>
        <dbReference type="EMBL" id="CUM96512.1"/>
    </source>
</evidence>
<dbReference type="EMBL" id="CYXM01000005">
    <property type="protein sequence ID" value="CUM96512.1"/>
    <property type="molecule type" value="Genomic_DNA"/>
</dbReference>